<reference evidence="9" key="1">
    <citation type="submission" date="2016-06" db="UniProtKB">
        <authorList>
            <consortium name="WormBaseParasite"/>
        </authorList>
    </citation>
    <scope>IDENTIFICATION</scope>
</reference>
<evidence type="ECO:0000256" key="4">
    <source>
        <dbReference type="ARBA" id="ARBA00022840"/>
    </source>
</evidence>
<dbReference type="EMBL" id="UZAM01014923">
    <property type="protein sequence ID" value="VDP36404.1"/>
    <property type="molecule type" value="Genomic_DNA"/>
</dbReference>
<dbReference type="GO" id="GO:0006085">
    <property type="term" value="P:acetyl-CoA biosynthetic process"/>
    <property type="evidence" value="ECO:0007669"/>
    <property type="project" value="TreeGrafter"/>
</dbReference>
<evidence type="ECO:0000313" key="9">
    <source>
        <dbReference type="WBParaSite" id="SBAD_0001138501-mRNA-1"/>
    </source>
</evidence>
<accession>A0A183J561</accession>
<dbReference type="InterPro" id="IPR045851">
    <property type="entry name" value="AMP-bd_C_sf"/>
</dbReference>
<evidence type="ECO:0000256" key="3">
    <source>
        <dbReference type="ARBA" id="ARBA00022741"/>
    </source>
</evidence>
<proteinExistence type="predicted"/>
<dbReference type="SUPFAM" id="SSF56801">
    <property type="entry name" value="Acetyl-CoA synthetase-like"/>
    <property type="match status" value="1"/>
</dbReference>
<feature type="domain" description="AMP-dependent synthetase/ligase" evidence="5">
    <location>
        <begin position="5"/>
        <end position="216"/>
    </location>
</feature>
<dbReference type="InterPro" id="IPR000873">
    <property type="entry name" value="AMP-dep_synth/lig_dom"/>
</dbReference>
<dbReference type="WBParaSite" id="SBAD_0001138501-mRNA-1">
    <property type="protein sequence ID" value="SBAD_0001138501-mRNA-1"/>
    <property type="gene ID" value="SBAD_0001138501"/>
</dbReference>
<name>A0A183J561_9BILA</name>
<dbReference type="Pfam" id="PF00501">
    <property type="entry name" value="AMP-binding"/>
    <property type="match status" value="1"/>
</dbReference>
<dbReference type="Pfam" id="PF13193">
    <property type="entry name" value="AMP-binding_C"/>
    <property type="match status" value="1"/>
</dbReference>
<sequence length="391" mass="43822">MFCFSGSTGKPKGVVHTQLGYLLYAYATFRYVFDYHDRDVHFCTADLGWITGHTYVLYGPLANGCTCVLFEGIPTHPNPDRYWSIIDKYKVTKFYTAPTAIRHLMRYGDHWVNSHRMDSLQILGSVGETFNPEAWLWYYKVVGRGRCSIVDTYWQTETGGHVVTPLPGCMEMKPGAVGFPFFGIKVALLTDDGKEIEGVGEGYLVLKAPWPGMMRTLYQNQQAFEDTYFTTFPGCFTCGDGGKRDKDGFLWITGRVDDMMNVSGHLVSNAEIESAVVAHPGVAEAAVVAAPHSIKGQIPYCFVILKNGYSFTDELVREIKNEVRSKIGPVAVPEVFQRAEGLPKTRSGKIMRRVLRKIAVGETEYFGDLSTLAEEHVIHDLVHDRSNIKID</sequence>
<keyword evidence="4" id="KW-0067">ATP-binding</keyword>
<gene>
    <name evidence="7" type="ORF">SBAD_LOCUS11009</name>
</gene>
<evidence type="ECO:0000256" key="1">
    <source>
        <dbReference type="ARBA" id="ARBA00013275"/>
    </source>
</evidence>
<organism evidence="9">
    <name type="scientific">Soboliphyme baturini</name>
    <dbReference type="NCBI Taxonomy" id="241478"/>
    <lineage>
        <taxon>Eukaryota</taxon>
        <taxon>Metazoa</taxon>
        <taxon>Ecdysozoa</taxon>
        <taxon>Nematoda</taxon>
        <taxon>Enoplea</taxon>
        <taxon>Dorylaimia</taxon>
        <taxon>Dioctophymatida</taxon>
        <taxon>Dioctophymatoidea</taxon>
        <taxon>Soboliphymatidae</taxon>
        <taxon>Soboliphyme</taxon>
    </lineage>
</organism>
<dbReference type="EC" id="6.2.1.1" evidence="1"/>
<evidence type="ECO:0000313" key="7">
    <source>
        <dbReference type="EMBL" id="VDP36404.1"/>
    </source>
</evidence>
<dbReference type="AlphaFoldDB" id="A0A183J561"/>
<dbReference type="PANTHER" id="PTHR24095">
    <property type="entry name" value="ACETYL-COENZYME A SYNTHETASE"/>
    <property type="match status" value="1"/>
</dbReference>
<protein>
    <recommendedName>
        <fullName evidence="1">acetate--CoA ligase</fullName>
        <ecNumber evidence="1">6.2.1.1</ecNumber>
    </recommendedName>
</protein>
<dbReference type="OrthoDB" id="1706066at2759"/>
<dbReference type="Proteomes" id="UP000270296">
    <property type="component" value="Unassembled WGS sequence"/>
</dbReference>
<keyword evidence="3" id="KW-0547">Nucleotide-binding</keyword>
<dbReference type="GO" id="GO:0003987">
    <property type="term" value="F:acetate-CoA ligase activity"/>
    <property type="evidence" value="ECO:0007669"/>
    <property type="project" value="UniProtKB-EC"/>
</dbReference>
<dbReference type="InterPro" id="IPR042099">
    <property type="entry name" value="ANL_N_sf"/>
</dbReference>
<dbReference type="InterPro" id="IPR025110">
    <property type="entry name" value="AMP-bd_C"/>
</dbReference>
<dbReference type="PANTHER" id="PTHR24095:SF244">
    <property type="entry name" value="ACETYL-COENZYME A SYNTHETASE"/>
    <property type="match status" value="1"/>
</dbReference>
<dbReference type="Gene3D" id="3.40.50.12780">
    <property type="entry name" value="N-terminal domain of ligase-like"/>
    <property type="match status" value="1"/>
</dbReference>
<feature type="domain" description="AMP-binding enzyme C-terminal" evidence="6">
    <location>
        <begin position="271"/>
        <end position="349"/>
    </location>
</feature>
<evidence type="ECO:0000259" key="5">
    <source>
        <dbReference type="Pfam" id="PF00501"/>
    </source>
</evidence>
<dbReference type="FunFam" id="3.30.300.30:FF:000004">
    <property type="entry name" value="Acetyl-coenzyme A synthetase"/>
    <property type="match status" value="1"/>
</dbReference>
<reference evidence="7 8" key="2">
    <citation type="submission" date="2018-11" db="EMBL/GenBank/DDBJ databases">
        <authorList>
            <consortium name="Pathogen Informatics"/>
        </authorList>
    </citation>
    <scope>NUCLEOTIDE SEQUENCE [LARGE SCALE GENOMIC DNA]</scope>
</reference>
<dbReference type="GO" id="GO:0005524">
    <property type="term" value="F:ATP binding"/>
    <property type="evidence" value="ECO:0007669"/>
    <property type="project" value="UniProtKB-KW"/>
</dbReference>
<keyword evidence="2" id="KW-0436">Ligase</keyword>
<dbReference type="Gene3D" id="3.30.300.30">
    <property type="match status" value="1"/>
</dbReference>
<evidence type="ECO:0000313" key="8">
    <source>
        <dbReference type="Proteomes" id="UP000270296"/>
    </source>
</evidence>
<evidence type="ECO:0000259" key="6">
    <source>
        <dbReference type="Pfam" id="PF13193"/>
    </source>
</evidence>
<evidence type="ECO:0000256" key="2">
    <source>
        <dbReference type="ARBA" id="ARBA00022598"/>
    </source>
</evidence>
<keyword evidence="8" id="KW-1185">Reference proteome</keyword>